<dbReference type="Proteomes" id="UP000192223">
    <property type="component" value="Unplaced"/>
</dbReference>
<sequence>MSDFKQERVDVEFDNFMYRVHEVNSIVKKLASKDKILNHMGTLEADKFLKDSGKKLPEDISEDDIQVQIKTDKSVINHEAFRREDNPETMSQEQFMKQVEKDANQRFQDRQIKKEKCETLKTQAVKAFRRGEFEKALSCYNKVDFKELYDEAIVNCETALKLNENLLKAWLLLSKAHYLSENYESFKNSIVEAKERNKTKCEFIEEYVAEFTGKKNADIINKHESDNENESGDKSCNNEENNEEPDEEEANNDELL</sequence>
<dbReference type="Gene3D" id="1.25.40.10">
    <property type="entry name" value="Tetratricopeptide repeat domain"/>
    <property type="match status" value="1"/>
</dbReference>
<feature type="compositionally biased region" description="Acidic residues" evidence="1">
    <location>
        <begin position="240"/>
        <end position="256"/>
    </location>
</feature>
<feature type="compositionally biased region" description="Basic and acidic residues" evidence="1">
    <location>
        <begin position="218"/>
        <end position="237"/>
    </location>
</feature>
<dbReference type="InterPro" id="IPR043195">
    <property type="entry name" value="TTC12"/>
</dbReference>
<protein>
    <submittedName>
        <fullName evidence="3">Uncharacterized protein LOC112905648</fullName>
    </submittedName>
</protein>
<dbReference type="GO" id="GO:0007288">
    <property type="term" value="P:sperm axoneme assembly"/>
    <property type="evidence" value="ECO:0007669"/>
    <property type="project" value="TreeGrafter"/>
</dbReference>
<dbReference type="RefSeq" id="XP_025834238.1">
    <property type="nucleotide sequence ID" value="XM_025978453.1"/>
</dbReference>
<gene>
    <name evidence="3" type="primary">LOC112905648</name>
</gene>
<dbReference type="GO" id="GO:0070286">
    <property type="term" value="P:axonemal dynein complex assembly"/>
    <property type="evidence" value="ECO:0007669"/>
    <property type="project" value="TreeGrafter"/>
</dbReference>
<evidence type="ECO:0000256" key="1">
    <source>
        <dbReference type="SAM" id="MobiDB-lite"/>
    </source>
</evidence>
<dbReference type="GO" id="GO:0005737">
    <property type="term" value="C:cytoplasm"/>
    <property type="evidence" value="ECO:0007669"/>
    <property type="project" value="TreeGrafter"/>
</dbReference>
<dbReference type="KEGG" id="apln:112905648"/>
<dbReference type="PANTHER" id="PTHR46540">
    <property type="entry name" value="TETRATRICOPEPTIDE REPEAT PROTEIN 12"/>
    <property type="match status" value="1"/>
</dbReference>
<evidence type="ECO:0000313" key="2">
    <source>
        <dbReference type="Proteomes" id="UP000192223"/>
    </source>
</evidence>
<keyword evidence="2" id="KW-1185">Reference proteome</keyword>
<dbReference type="GeneID" id="112905648"/>
<evidence type="ECO:0000313" key="3">
    <source>
        <dbReference type="RefSeq" id="XP_025834238.1"/>
    </source>
</evidence>
<organism evidence="2 3">
    <name type="scientific">Agrilus planipennis</name>
    <name type="common">Emerald ash borer</name>
    <name type="synonym">Agrilus marcopoli</name>
    <dbReference type="NCBI Taxonomy" id="224129"/>
    <lineage>
        <taxon>Eukaryota</taxon>
        <taxon>Metazoa</taxon>
        <taxon>Ecdysozoa</taxon>
        <taxon>Arthropoda</taxon>
        <taxon>Hexapoda</taxon>
        <taxon>Insecta</taxon>
        <taxon>Pterygota</taxon>
        <taxon>Neoptera</taxon>
        <taxon>Endopterygota</taxon>
        <taxon>Coleoptera</taxon>
        <taxon>Polyphaga</taxon>
        <taxon>Elateriformia</taxon>
        <taxon>Buprestoidea</taxon>
        <taxon>Buprestidae</taxon>
        <taxon>Agrilinae</taxon>
        <taxon>Agrilus</taxon>
    </lineage>
</organism>
<feature type="region of interest" description="Disordered" evidence="1">
    <location>
        <begin position="218"/>
        <end position="256"/>
    </location>
</feature>
<dbReference type="PANTHER" id="PTHR46540:SF1">
    <property type="entry name" value="TETRATRICOPEPTIDE REPEAT PROTEIN 12"/>
    <property type="match status" value="1"/>
</dbReference>
<dbReference type="InParanoid" id="A0A7F5RE37"/>
<name>A0A7F5RE37_AGRPL</name>
<dbReference type="AlphaFoldDB" id="A0A7F5RE37"/>
<dbReference type="SUPFAM" id="SSF48452">
    <property type="entry name" value="TPR-like"/>
    <property type="match status" value="1"/>
</dbReference>
<reference evidence="3" key="1">
    <citation type="submission" date="2025-08" db="UniProtKB">
        <authorList>
            <consortium name="RefSeq"/>
        </authorList>
    </citation>
    <scope>IDENTIFICATION</scope>
    <source>
        <tissue evidence="3">Entire body</tissue>
    </source>
</reference>
<dbReference type="OrthoDB" id="2017782at2759"/>
<proteinExistence type="predicted"/>
<dbReference type="FunCoup" id="A0A7F5RE37">
    <property type="interactions" value="1"/>
</dbReference>
<dbReference type="InterPro" id="IPR011990">
    <property type="entry name" value="TPR-like_helical_dom_sf"/>
</dbReference>
<dbReference type="GO" id="GO:0005813">
    <property type="term" value="C:centrosome"/>
    <property type="evidence" value="ECO:0007669"/>
    <property type="project" value="TreeGrafter"/>
</dbReference>
<accession>A0A7F5RE37</accession>